<evidence type="ECO:0008006" key="2">
    <source>
        <dbReference type="Google" id="ProtNLM"/>
    </source>
</evidence>
<gene>
    <name evidence="1" type="ORF">S01H1_30165</name>
</gene>
<organism evidence="1">
    <name type="scientific">marine sediment metagenome</name>
    <dbReference type="NCBI Taxonomy" id="412755"/>
    <lineage>
        <taxon>unclassified sequences</taxon>
        <taxon>metagenomes</taxon>
        <taxon>ecological metagenomes</taxon>
    </lineage>
</organism>
<name>X0U8J4_9ZZZZ</name>
<dbReference type="AlphaFoldDB" id="X0U8J4"/>
<reference evidence="1" key="1">
    <citation type="journal article" date="2014" name="Front. Microbiol.">
        <title>High frequency of phylogenetically diverse reductive dehalogenase-homologous genes in deep subseafloor sedimentary metagenomes.</title>
        <authorList>
            <person name="Kawai M."/>
            <person name="Futagami T."/>
            <person name="Toyoda A."/>
            <person name="Takaki Y."/>
            <person name="Nishi S."/>
            <person name="Hori S."/>
            <person name="Arai W."/>
            <person name="Tsubouchi T."/>
            <person name="Morono Y."/>
            <person name="Uchiyama I."/>
            <person name="Ito T."/>
            <person name="Fujiyama A."/>
            <person name="Inagaki F."/>
            <person name="Takami H."/>
        </authorList>
    </citation>
    <scope>NUCLEOTIDE SEQUENCE</scope>
    <source>
        <strain evidence="1">Expedition CK06-06</strain>
    </source>
</reference>
<comment type="caution">
    <text evidence="1">The sequence shown here is derived from an EMBL/GenBank/DDBJ whole genome shotgun (WGS) entry which is preliminary data.</text>
</comment>
<protein>
    <recommendedName>
        <fullName evidence="2">DarT domain-containing protein</fullName>
    </recommendedName>
</protein>
<sequence length="169" mass="19909">MKLTLYHGTSSVHLDKILESGLVPRYNNDSEWECASRPDMIYLTSAYPLYFAEHSINHHGGEPVVFEVEVDALRLYPDEDFLEQATRSEKYKDSYSELQGLDMEARTKYFRDSLEDYKHHYDDSLKFLGNCCHKGIIKPKRIRRYVIPDMSIRRMSDPTIHTDNFKFMS</sequence>
<evidence type="ECO:0000313" key="1">
    <source>
        <dbReference type="EMBL" id="GAF95646.1"/>
    </source>
</evidence>
<dbReference type="EMBL" id="BARS01018541">
    <property type="protein sequence ID" value="GAF95646.1"/>
    <property type="molecule type" value="Genomic_DNA"/>
</dbReference>
<proteinExistence type="predicted"/>
<accession>X0U8J4</accession>
<feature type="non-terminal residue" evidence="1">
    <location>
        <position position="169"/>
    </location>
</feature>